<evidence type="ECO:0000313" key="2">
    <source>
        <dbReference type="EMBL" id="SUV53017.1"/>
    </source>
</evidence>
<reference evidence="2 3" key="1">
    <citation type="submission" date="2018-06" db="EMBL/GenBank/DDBJ databases">
        <authorList>
            <consortium name="Pathogen Informatics"/>
            <person name="Doyle S."/>
        </authorList>
    </citation>
    <scope>NUCLEOTIDE SEQUENCE [LARGE SCALE GENOMIC DNA]</scope>
    <source>
        <strain evidence="2 3">NCTC11661</strain>
    </source>
</reference>
<evidence type="ECO:0000259" key="1">
    <source>
        <dbReference type="PROSITE" id="PS51186"/>
    </source>
</evidence>
<dbReference type="PROSITE" id="PS51186">
    <property type="entry name" value="GNAT"/>
    <property type="match status" value="1"/>
</dbReference>
<dbReference type="Pfam" id="PF00583">
    <property type="entry name" value="Acetyltransf_1"/>
    <property type="match status" value="1"/>
</dbReference>
<gene>
    <name evidence="2" type="ORF">NCTC11661_02164</name>
</gene>
<sequence length="371" mass="43134">MHQEIIIKEVNSTKELNIFIRFAMKLYAQNAHFVPPILSDEKAFWNPEKNPSLKNAHYRLAIAYKNNKAVGRIAVLIRTETPEEARFGWFDTIEDEAVAKALLDFAKNFAQKKGAKSIEGPLGFSNLDQAGMLTFGFQEKATPIGLYNAPYYEKMVLANGFHQEKEWVEYALDVPESLSPKVEKFNRLIQEKYKLKPIEFKNQKELQKYVPAMFQLLEDTYRSLATFTPLTQAQKDFYIQKYGKLLNPKYLTCIADENNELIAFAVTMPAYGEALQKANGKLFPFGWWHLLQATRKNDTANFYLIGIHPDYQRRGVTSIIFYEMFEKYKKMGIQHIETNPELADNKSIQALWQDYQPRLHKRRKTFKAILS</sequence>
<dbReference type="PANTHER" id="PTHR41368">
    <property type="entry name" value="PROTEIN YGHO"/>
    <property type="match status" value="1"/>
</dbReference>
<proteinExistence type="predicted"/>
<feature type="domain" description="N-acetyltransferase" evidence="1">
    <location>
        <begin position="5"/>
        <end position="181"/>
    </location>
</feature>
<dbReference type="InterPro" id="IPR039968">
    <property type="entry name" value="BcerS-like"/>
</dbReference>
<dbReference type="InterPro" id="IPR016181">
    <property type="entry name" value="Acyl_CoA_acyltransferase"/>
</dbReference>
<dbReference type="EMBL" id="UFTJ01000003">
    <property type="protein sequence ID" value="SUV53017.1"/>
    <property type="molecule type" value="Genomic_DNA"/>
</dbReference>
<dbReference type="SUPFAM" id="SSF55729">
    <property type="entry name" value="Acyl-CoA N-acyltransferases (Nat)"/>
    <property type="match status" value="1"/>
</dbReference>
<dbReference type="AlphaFoldDB" id="A0A380ZUK7"/>
<organism evidence="2 3">
    <name type="scientific">Bergeyella zoohelcum</name>
    <dbReference type="NCBI Taxonomy" id="1015"/>
    <lineage>
        <taxon>Bacteria</taxon>
        <taxon>Pseudomonadati</taxon>
        <taxon>Bacteroidota</taxon>
        <taxon>Flavobacteriia</taxon>
        <taxon>Flavobacteriales</taxon>
        <taxon>Weeksellaceae</taxon>
        <taxon>Bergeyella</taxon>
    </lineage>
</organism>
<dbReference type="Proteomes" id="UP000255515">
    <property type="component" value="Unassembled WGS sequence"/>
</dbReference>
<name>A0A380ZUK7_9FLAO</name>
<evidence type="ECO:0000313" key="3">
    <source>
        <dbReference type="Proteomes" id="UP000255515"/>
    </source>
</evidence>
<dbReference type="InterPro" id="IPR000182">
    <property type="entry name" value="GNAT_dom"/>
</dbReference>
<dbReference type="PANTHER" id="PTHR41368:SF1">
    <property type="entry name" value="PROTEIN YGHO"/>
    <property type="match status" value="1"/>
</dbReference>
<accession>A0A380ZUK7</accession>
<dbReference type="GO" id="GO:0016747">
    <property type="term" value="F:acyltransferase activity, transferring groups other than amino-acyl groups"/>
    <property type="evidence" value="ECO:0007669"/>
    <property type="project" value="InterPro"/>
</dbReference>
<dbReference type="CDD" id="cd04301">
    <property type="entry name" value="NAT_SF"/>
    <property type="match status" value="1"/>
</dbReference>
<protein>
    <recommendedName>
        <fullName evidence="1">N-acetyltransferase domain-containing protein</fullName>
    </recommendedName>
</protein>
<dbReference type="Gene3D" id="3.40.630.30">
    <property type="match status" value="1"/>
</dbReference>
<dbReference type="RefSeq" id="WP_002687739.1">
    <property type="nucleotide sequence ID" value="NZ_UFTJ01000003.1"/>
</dbReference>